<reference evidence="1 2" key="1">
    <citation type="journal article" date="2022" name="Genome Biol. Evol.">
        <title>The Spruce Budworm Genome: Reconstructing the Evolutionary History of Antifreeze Proteins.</title>
        <authorList>
            <person name="Beliveau C."/>
            <person name="Gagne P."/>
            <person name="Picq S."/>
            <person name="Vernygora O."/>
            <person name="Keeling C.I."/>
            <person name="Pinkney K."/>
            <person name="Doucet D."/>
            <person name="Wen F."/>
            <person name="Johnston J.S."/>
            <person name="Maaroufi H."/>
            <person name="Boyle B."/>
            <person name="Laroche J."/>
            <person name="Dewar K."/>
            <person name="Juretic N."/>
            <person name="Blackburn G."/>
            <person name="Nisole A."/>
            <person name="Brunet B."/>
            <person name="Brandao M."/>
            <person name="Lumley L."/>
            <person name="Duan J."/>
            <person name="Quan G."/>
            <person name="Lucarotti C.J."/>
            <person name="Roe A.D."/>
            <person name="Sperling F.A.H."/>
            <person name="Levesque R.C."/>
            <person name="Cusson M."/>
        </authorList>
    </citation>
    <scope>NUCLEOTIDE SEQUENCE [LARGE SCALE GENOMIC DNA]</scope>
    <source>
        <strain evidence="1">Glfc:IPQL:Cfum</strain>
    </source>
</reference>
<keyword evidence="2" id="KW-1185">Reference proteome</keyword>
<dbReference type="EMBL" id="CM046125">
    <property type="protein sequence ID" value="KAI8423046.1"/>
    <property type="molecule type" value="Genomic_DNA"/>
</dbReference>
<accession>A0ACC0JG83</accession>
<name>A0ACC0JG83_CHOFU</name>
<dbReference type="Proteomes" id="UP001064048">
    <property type="component" value="Chromosome 25"/>
</dbReference>
<sequence>MTTPMESWQDLKTPDTGAVINILDIGQQNFANGGVVSRYLCDLAQCCHLHKYDYRDIVPDVVQDPSFQQAIEESAAAAAREQGAGDGSVPPGLRKKVEARAMKVLKDISSAMSNKVLK</sequence>
<proteinExistence type="predicted"/>
<organism evidence="1 2">
    <name type="scientific">Choristoneura fumiferana</name>
    <name type="common">Spruce budworm moth</name>
    <name type="synonym">Archips fumiferana</name>
    <dbReference type="NCBI Taxonomy" id="7141"/>
    <lineage>
        <taxon>Eukaryota</taxon>
        <taxon>Metazoa</taxon>
        <taxon>Ecdysozoa</taxon>
        <taxon>Arthropoda</taxon>
        <taxon>Hexapoda</taxon>
        <taxon>Insecta</taxon>
        <taxon>Pterygota</taxon>
        <taxon>Neoptera</taxon>
        <taxon>Endopterygota</taxon>
        <taxon>Lepidoptera</taxon>
        <taxon>Glossata</taxon>
        <taxon>Ditrysia</taxon>
        <taxon>Tortricoidea</taxon>
        <taxon>Tortricidae</taxon>
        <taxon>Tortricinae</taxon>
        <taxon>Choristoneura</taxon>
    </lineage>
</organism>
<gene>
    <name evidence="1" type="ORF">MSG28_014132</name>
</gene>
<comment type="caution">
    <text evidence="1">The sequence shown here is derived from an EMBL/GenBank/DDBJ whole genome shotgun (WGS) entry which is preliminary data.</text>
</comment>
<evidence type="ECO:0000313" key="2">
    <source>
        <dbReference type="Proteomes" id="UP001064048"/>
    </source>
</evidence>
<protein>
    <submittedName>
        <fullName evidence="1">Uncharacterized protein</fullName>
    </submittedName>
</protein>
<evidence type="ECO:0000313" key="1">
    <source>
        <dbReference type="EMBL" id="KAI8423046.1"/>
    </source>
</evidence>